<feature type="compositionally biased region" description="Basic residues" evidence="1">
    <location>
        <begin position="229"/>
        <end position="238"/>
    </location>
</feature>
<evidence type="ECO:0000313" key="4">
    <source>
        <dbReference type="Proteomes" id="UP000566819"/>
    </source>
</evidence>
<dbReference type="GO" id="GO:0005730">
    <property type="term" value="C:nucleolus"/>
    <property type="evidence" value="ECO:0007669"/>
    <property type="project" value="InterPro"/>
</dbReference>
<organism evidence="3 4">
    <name type="scientific">Cudoniella acicularis</name>
    <dbReference type="NCBI Taxonomy" id="354080"/>
    <lineage>
        <taxon>Eukaryota</taxon>
        <taxon>Fungi</taxon>
        <taxon>Dikarya</taxon>
        <taxon>Ascomycota</taxon>
        <taxon>Pezizomycotina</taxon>
        <taxon>Leotiomycetes</taxon>
        <taxon>Helotiales</taxon>
        <taxon>Tricladiaceae</taxon>
        <taxon>Cudoniella</taxon>
    </lineage>
</organism>
<dbReference type="GO" id="GO:0005654">
    <property type="term" value="C:nucleoplasm"/>
    <property type="evidence" value="ECO:0007669"/>
    <property type="project" value="TreeGrafter"/>
</dbReference>
<dbReference type="EMBL" id="JAAMPI010000004">
    <property type="protein sequence ID" value="KAF4637966.1"/>
    <property type="molecule type" value="Genomic_DNA"/>
</dbReference>
<dbReference type="InterPro" id="IPR007718">
    <property type="entry name" value="Srp40_C"/>
</dbReference>
<feature type="region of interest" description="Disordered" evidence="1">
    <location>
        <begin position="1"/>
        <end position="49"/>
    </location>
</feature>
<accession>A0A8H4RYT5</accession>
<feature type="compositionally biased region" description="Low complexity" evidence="1">
    <location>
        <begin position="427"/>
        <end position="439"/>
    </location>
</feature>
<comment type="caution">
    <text evidence="3">The sequence shown here is derived from an EMBL/GenBank/DDBJ whole genome shotgun (WGS) entry which is preliminary data.</text>
</comment>
<evidence type="ECO:0000256" key="1">
    <source>
        <dbReference type="SAM" id="MobiDB-lite"/>
    </source>
</evidence>
<keyword evidence="4" id="KW-1185">Reference proteome</keyword>
<feature type="compositionally biased region" description="Polar residues" evidence="1">
    <location>
        <begin position="384"/>
        <end position="394"/>
    </location>
</feature>
<dbReference type="Pfam" id="PF05022">
    <property type="entry name" value="SRP40_C"/>
    <property type="match status" value="1"/>
</dbReference>
<evidence type="ECO:0000259" key="2">
    <source>
        <dbReference type="Pfam" id="PF05022"/>
    </source>
</evidence>
<dbReference type="OrthoDB" id="5599646at2759"/>
<gene>
    <name evidence="3" type="ORF">G7Y89_g122</name>
</gene>
<feature type="domain" description="Srp40 C-terminal" evidence="2">
    <location>
        <begin position="457"/>
        <end position="524"/>
    </location>
</feature>
<feature type="region of interest" description="Disordered" evidence="1">
    <location>
        <begin position="92"/>
        <end position="464"/>
    </location>
</feature>
<feature type="compositionally biased region" description="Basic and acidic residues" evidence="1">
    <location>
        <begin position="144"/>
        <end position="157"/>
    </location>
</feature>
<proteinExistence type="predicted"/>
<feature type="compositionally biased region" description="Low complexity" evidence="1">
    <location>
        <begin position="239"/>
        <end position="250"/>
    </location>
</feature>
<feature type="compositionally biased region" description="Low complexity" evidence="1">
    <location>
        <begin position="305"/>
        <end position="323"/>
    </location>
</feature>
<dbReference type="InterPro" id="IPR039191">
    <property type="entry name" value="Nopp140-like"/>
</dbReference>
<feature type="compositionally biased region" description="Low complexity" evidence="1">
    <location>
        <begin position="403"/>
        <end position="416"/>
    </location>
</feature>
<protein>
    <recommendedName>
        <fullName evidence="2">Srp40 C-terminal domain-containing protein</fullName>
    </recommendedName>
</protein>
<feature type="compositionally biased region" description="Basic and acidic residues" evidence="1">
    <location>
        <begin position="294"/>
        <end position="304"/>
    </location>
</feature>
<feature type="compositionally biased region" description="Acidic residues" evidence="1">
    <location>
        <begin position="172"/>
        <end position="181"/>
    </location>
</feature>
<sequence length="526" mass="55871">MSGNPNLQKIGKRKNASAKQQPDWLFPSIDKSAMAPKSQNQDKSKIKQERQLAKDLLKRRAVGESTKAAPTTQFLDLIGAFLSEHEFINTNRTFQSERQSRGQAAERTPKGGPSLDTIYNEWLALKDHKQSMNSEKAANPTNKLQKETKPSKAEKQQKAKAKVLESSSSDSSSEDDSDVEMQDAPPTKKFSSKRSSSSSSSSSASSSSSDSDADDEKETSAVKSISPKTKVKNLKRKASSASDSSSGSESSVEDEAPQTKKLKVEPKVVASSSSSSSDSSSSSSDSESSEEEAVESKKVQKKAPENASSSSGSDSDSSSGNESPKAKKATKAAESSDSDSSSSSDSGSNSDSSTNSLAKKTPLPDSSSESDSDSDSDDELSKKQIVTSDTSATLSDAPKKMSPESLDSSDSSSSSDSGDEPKKGKSSKNSAAESSRALSPPLPPDPALKPAKKSNAPFSRISKDTKVDARLASNAYVPYDYAQKAHEDLIVTKGKGFTKEKNKKKRGSYKGGYIDVEGKKGIKFDD</sequence>
<feature type="compositionally biased region" description="Low complexity" evidence="1">
    <location>
        <begin position="193"/>
        <end position="210"/>
    </location>
</feature>
<dbReference type="PANTHER" id="PTHR23216:SF1">
    <property type="entry name" value="NUCLEOLAR AND COILED-BODY PHOSPHOPROTEIN 1"/>
    <property type="match status" value="1"/>
</dbReference>
<feature type="compositionally biased region" description="Acidic residues" evidence="1">
    <location>
        <begin position="368"/>
        <end position="378"/>
    </location>
</feature>
<feature type="compositionally biased region" description="Low complexity" evidence="1">
    <location>
        <begin position="269"/>
        <end position="286"/>
    </location>
</feature>
<feature type="compositionally biased region" description="Polar residues" evidence="1">
    <location>
        <begin position="131"/>
        <end position="143"/>
    </location>
</feature>
<name>A0A8H4RYT5_9HELO</name>
<reference evidence="3 4" key="1">
    <citation type="submission" date="2020-03" db="EMBL/GenBank/DDBJ databases">
        <title>Draft Genome Sequence of Cudoniella acicularis.</title>
        <authorList>
            <person name="Buettner E."/>
            <person name="Kellner H."/>
        </authorList>
    </citation>
    <scope>NUCLEOTIDE SEQUENCE [LARGE SCALE GENOMIC DNA]</scope>
    <source>
        <strain evidence="3 4">DSM 108380</strain>
    </source>
</reference>
<dbReference type="Proteomes" id="UP000566819">
    <property type="component" value="Unassembled WGS sequence"/>
</dbReference>
<feature type="compositionally biased region" description="Low complexity" evidence="1">
    <location>
        <begin position="338"/>
        <end position="356"/>
    </location>
</feature>
<dbReference type="PANTHER" id="PTHR23216">
    <property type="entry name" value="NUCLEOLAR AND COILED-BODY PHOSPHOPROTEIN 1"/>
    <property type="match status" value="1"/>
</dbReference>
<dbReference type="AlphaFoldDB" id="A0A8H4RYT5"/>
<evidence type="ECO:0000313" key="3">
    <source>
        <dbReference type="EMBL" id="KAF4637966.1"/>
    </source>
</evidence>
<feature type="compositionally biased region" description="Basic and acidic residues" evidence="1">
    <location>
        <begin position="40"/>
        <end position="49"/>
    </location>
</feature>